<evidence type="ECO:0000313" key="3">
    <source>
        <dbReference type="Proteomes" id="UP000293347"/>
    </source>
</evidence>
<dbReference type="SUPFAM" id="SSF51445">
    <property type="entry name" value="(Trans)glycosidases"/>
    <property type="match status" value="1"/>
</dbReference>
<dbReference type="EMBL" id="SJSL01000001">
    <property type="protein sequence ID" value="TCD03515.1"/>
    <property type="molecule type" value="Genomic_DNA"/>
</dbReference>
<evidence type="ECO:0000313" key="2">
    <source>
        <dbReference type="EMBL" id="TCD03515.1"/>
    </source>
</evidence>
<dbReference type="GO" id="GO:0005975">
    <property type="term" value="P:carbohydrate metabolic process"/>
    <property type="evidence" value="ECO:0007669"/>
    <property type="project" value="InterPro"/>
</dbReference>
<feature type="domain" description="Glycoside hydrolase family 2 catalytic" evidence="1">
    <location>
        <begin position="64"/>
        <end position="190"/>
    </location>
</feature>
<dbReference type="AlphaFoldDB" id="A0A4R0NVD6"/>
<proteinExistence type="predicted"/>
<gene>
    <name evidence="2" type="ORF">EZ437_06000</name>
</gene>
<evidence type="ECO:0000259" key="1">
    <source>
        <dbReference type="Pfam" id="PF02836"/>
    </source>
</evidence>
<dbReference type="GO" id="GO:0004553">
    <property type="term" value="F:hydrolase activity, hydrolyzing O-glycosyl compounds"/>
    <property type="evidence" value="ECO:0007669"/>
    <property type="project" value="InterPro"/>
</dbReference>
<accession>A0A4R0NVD6</accession>
<dbReference type="Pfam" id="PF02836">
    <property type="entry name" value="Glyco_hydro_2_C"/>
    <property type="match status" value="1"/>
</dbReference>
<dbReference type="RefSeq" id="WP_131594214.1">
    <property type="nucleotide sequence ID" value="NZ_SJSL01000001.1"/>
</dbReference>
<dbReference type="Gene3D" id="3.20.20.80">
    <property type="entry name" value="Glycosidases"/>
    <property type="match status" value="1"/>
</dbReference>
<organism evidence="2 3">
    <name type="scientific">Pedobacter psychroterrae</name>
    <dbReference type="NCBI Taxonomy" id="2530453"/>
    <lineage>
        <taxon>Bacteria</taxon>
        <taxon>Pseudomonadati</taxon>
        <taxon>Bacteroidota</taxon>
        <taxon>Sphingobacteriia</taxon>
        <taxon>Sphingobacteriales</taxon>
        <taxon>Sphingobacteriaceae</taxon>
        <taxon>Pedobacter</taxon>
    </lineage>
</organism>
<keyword evidence="3" id="KW-1185">Reference proteome</keyword>
<dbReference type="PANTHER" id="PTHR42732">
    <property type="entry name" value="BETA-GALACTOSIDASE"/>
    <property type="match status" value="1"/>
</dbReference>
<dbReference type="InterPro" id="IPR017853">
    <property type="entry name" value="GH"/>
</dbReference>
<name>A0A4R0NVD6_9SPHI</name>
<dbReference type="PANTHER" id="PTHR42732:SF1">
    <property type="entry name" value="BETA-MANNOSIDASE"/>
    <property type="match status" value="1"/>
</dbReference>
<protein>
    <submittedName>
        <fullName evidence="2">DUF4434 domain-containing protein</fullName>
    </submittedName>
</protein>
<comment type="caution">
    <text evidence="2">The sequence shown here is derived from an EMBL/GenBank/DDBJ whole genome shotgun (WGS) entry which is preliminary data.</text>
</comment>
<dbReference type="InterPro" id="IPR006103">
    <property type="entry name" value="Glyco_hydro_2_cat"/>
</dbReference>
<reference evidence="2 3" key="1">
    <citation type="submission" date="2019-02" db="EMBL/GenBank/DDBJ databases">
        <title>Pedobacter sp. RP-1-14 sp. nov., isolated from Arctic soil.</title>
        <authorList>
            <person name="Dahal R.H."/>
        </authorList>
    </citation>
    <scope>NUCLEOTIDE SEQUENCE [LARGE SCALE GENOMIC DNA]</scope>
    <source>
        <strain evidence="2 3">RP-1-14</strain>
    </source>
</reference>
<dbReference type="Proteomes" id="UP000293347">
    <property type="component" value="Unassembled WGS sequence"/>
</dbReference>
<dbReference type="OrthoDB" id="9801077at2"/>
<sequence>MIQIFRFCLPAIILITNYVATDAQQTGKAIKVEIKKTSSGYTFTRNGKPYFVNGAGGSARLEELKAAGGNSIRTWSTGNAETVLDNADKLGLTVTMGLDVSRERHGFNYDDATAVKNQLEKLRKQVQKYKDHPALLAWGIGNELNLDYKNTKVWDAVNDIAKMIHKEDPNHPATTMLAGINQKEIDHIKAKCPALDLISVQVYGGLAKVPQQLQTTGWNGPYLVTEWGPTGHWECPKTSWGAPIEETSTEKAEVYKTRYEASIVKDKNCLGSYVFLWGQKQERTPTWYGLFTEAGETSEVVDIMHYLWSNKWPQNRAPGITSLKIDGKSARSSIHLNPQEKYLIALSASDPDNDKLTVRWELLPEATDLGQGGDRESRPVAIPDMVVATSLTNAMLSVPTKLGAYRLFVYVSDGHNHVATANIPFFVH</sequence>
<dbReference type="InterPro" id="IPR051913">
    <property type="entry name" value="GH2_Domain-Containing"/>
</dbReference>